<gene>
    <name evidence="7" type="ORF">AZK02_10000</name>
    <name evidence="5" type="ORF">ERS019209_01324</name>
    <name evidence="6" type="ORF">ERS021218_02024</name>
    <name evidence="8" type="ORF">SAMEA3390019_02055</name>
</gene>
<evidence type="ECO:0000313" key="6">
    <source>
        <dbReference type="EMBL" id="COR92714.1"/>
    </source>
</evidence>
<evidence type="ECO:0000313" key="7">
    <source>
        <dbReference type="EMBL" id="TVW25510.1"/>
    </source>
</evidence>
<evidence type="ECO:0000313" key="8">
    <source>
        <dbReference type="EMBL" id="VSC34140.1"/>
    </source>
</evidence>
<proteinExistence type="predicted"/>
<dbReference type="InterPro" id="IPR005094">
    <property type="entry name" value="Endonuclease_MobA/VirD2"/>
</dbReference>
<dbReference type="EMBL" id="CFFA01000015">
    <property type="protein sequence ID" value="CEX64964.1"/>
    <property type="molecule type" value="Genomic_DNA"/>
</dbReference>
<organism evidence="5 10">
    <name type="scientific">Streptococcus pneumoniae</name>
    <dbReference type="NCBI Taxonomy" id="1313"/>
    <lineage>
        <taxon>Bacteria</taxon>
        <taxon>Bacillati</taxon>
        <taxon>Bacillota</taxon>
        <taxon>Bacilli</taxon>
        <taxon>Lactobacillales</taxon>
        <taxon>Streptococcaceae</taxon>
        <taxon>Streptococcus</taxon>
    </lineage>
</organism>
<dbReference type="InterPro" id="IPR021112">
    <property type="entry name" value="LtrB_C"/>
</dbReference>
<feature type="domain" description="Group II intron-interrupted relaxase LtrB C-terminal" evidence="3">
    <location>
        <begin position="486"/>
        <end position="604"/>
    </location>
</feature>
<protein>
    <submittedName>
        <fullName evidence="5">Relaxase</fullName>
    </submittedName>
</protein>
<keyword evidence="1" id="KW-0175">Coiled coil</keyword>
<dbReference type="NCBIfam" id="NF040665">
    <property type="entry name" value="relax_SAG1250"/>
    <property type="match status" value="1"/>
</dbReference>
<evidence type="ECO:0000259" key="2">
    <source>
        <dbReference type="Pfam" id="PF03432"/>
    </source>
</evidence>
<evidence type="ECO:0000313" key="11">
    <source>
        <dbReference type="Proteomes" id="UP000311674"/>
    </source>
</evidence>
<name>A0A0T8Z9S1_STREE</name>
<dbReference type="AlphaFoldDB" id="A0A0T8Z9S1"/>
<evidence type="ECO:0000313" key="10">
    <source>
        <dbReference type="Proteomes" id="UP000048507"/>
    </source>
</evidence>
<feature type="domain" description="MobA/VirD2-like nuclease" evidence="2">
    <location>
        <begin position="21"/>
        <end position="168"/>
    </location>
</feature>
<dbReference type="Pfam" id="PF20874">
    <property type="entry name" value="Relaxase_M"/>
    <property type="match status" value="1"/>
</dbReference>
<dbReference type="Proteomes" id="UP000318940">
    <property type="component" value="Unassembled WGS sequence"/>
</dbReference>
<feature type="coiled-coil region" evidence="1">
    <location>
        <begin position="511"/>
        <end position="538"/>
    </location>
</feature>
<feature type="domain" description="Group II intron-interrupted relaxase LtrB central" evidence="4">
    <location>
        <begin position="385"/>
        <end position="470"/>
    </location>
</feature>
<dbReference type="Pfam" id="PF03432">
    <property type="entry name" value="Relaxase"/>
    <property type="match status" value="1"/>
</dbReference>
<dbReference type="Proteomes" id="UP000311674">
    <property type="component" value="Unassembled WGS sequence"/>
</dbReference>
<accession>A0A0T8Z9S1</accession>
<dbReference type="Pfam" id="PF11083">
    <property type="entry name" value="Relaxase_C"/>
    <property type="match status" value="1"/>
</dbReference>
<dbReference type="EMBL" id="VMVH01000111">
    <property type="protein sequence ID" value="TVW25510.1"/>
    <property type="molecule type" value="Genomic_DNA"/>
</dbReference>
<dbReference type="RefSeq" id="WP_016397602.1">
    <property type="nucleotide sequence ID" value="NZ_CFDZ01000023.1"/>
</dbReference>
<dbReference type="EMBL" id="CABBMN010000020">
    <property type="protein sequence ID" value="VSC34140.1"/>
    <property type="molecule type" value="Genomic_DNA"/>
</dbReference>
<evidence type="ECO:0000259" key="3">
    <source>
        <dbReference type="Pfam" id="PF11083"/>
    </source>
</evidence>
<sequence length="628" mass="74796">MVVTKHFAVHSTKYRKSLIKYILNPEKTEQLKLISDFGMRNYLVFPSYEEMVEMYEANLTNNDRLYDSRNDRQQIKQTKIHAHHLIQSFSPEDKLTPEEINRIGYETIKELTGGNFRFIVTTHTDKNHVHNHILINSVDLNSDKKLKWDYAQERNLRMISDRLAKEAGATIIQPNRYSHEKFETYRKTNHKFELKQRLYFLLEHSNNFEEFLTKAPAINVEIDFSHKHARFLMTDREMKQVIRGKQLDKRQPYTEDYFREQFATRAIEQRLDFILPRARDLSHLLEMAEQLNLTISPKKKHVTFTLTEKGRTISIENKKISTKHLYDVQFFEDYFDQRESLTDPDLTNLVSDFEIYQEEQDKEKLPSEELLAAYKEFKEKRDQIQEFEVVLADHQIDKVVKDGLFIKMNYGVKKDGLVFIPNRNLDIHENEQGKSHHVFIRETAQFFIYNKDSSDLNRYMRGRELIRQLTHDSKHIPKRRRPTIASLKEKISEVNLLIELDINNQSYQEVKDELIKDIAQLDLTITNLQDKVAHLNKVAEILLNLNNSDPENRRLARYDYVKMNLTAAINFEQVEQEISRSQQSLKDLIDKYEFKVRRLEKFVKNISSIYDYPFGGKTYTNNYQPDFE</sequence>
<evidence type="ECO:0000313" key="9">
    <source>
        <dbReference type="Proteomes" id="UP000046095"/>
    </source>
</evidence>
<dbReference type="Proteomes" id="UP000048507">
    <property type="component" value="Unassembled WGS sequence"/>
</dbReference>
<reference evidence="6 9" key="2">
    <citation type="submission" date="2015-03" db="EMBL/GenBank/DDBJ databases">
        <authorList>
            <person name="Murphy D."/>
        </authorList>
    </citation>
    <scope>NUCLEOTIDE SEQUENCE [LARGE SCALE GENOMIC DNA]</scope>
    <source>
        <strain evidence="6 9">SMRU1708</strain>
    </source>
</reference>
<evidence type="ECO:0000313" key="12">
    <source>
        <dbReference type="Proteomes" id="UP000318940"/>
    </source>
</evidence>
<dbReference type="Proteomes" id="UP000046095">
    <property type="component" value="Unassembled WGS sequence"/>
</dbReference>
<reference evidence="8 11" key="3">
    <citation type="submission" date="2019-04" db="EMBL/GenBank/DDBJ databases">
        <authorList>
            <consortium name="Pathogen Informatics"/>
        </authorList>
    </citation>
    <scope>NUCLEOTIDE SEQUENCE [LARGE SCALE GENOMIC DNA]</scope>
    <source>
        <strain evidence="8 11">GPSC148</strain>
    </source>
</reference>
<dbReference type="InterPro" id="IPR048299">
    <property type="entry name" value="LtrB_central"/>
</dbReference>
<reference evidence="7 12" key="4">
    <citation type="submission" date="2019-07" db="EMBL/GenBank/DDBJ databases">
        <authorList>
            <person name="Mohale T."/>
        </authorList>
    </citation>
    <scope>NUCLEOTIDE SEQUENCE [LARGE SCALE GENOMIC DNA]</scope>
    <source>
        <strain evidence="7 12">NTPn 189</strain>
    </source>
</reference>
<evidence type="ECO:0000259" key="4">
    <source>
        <dbReference type="Pfam" id="PF20874"/>
    </source>
</evidence>
<evidence type="ECO:0000313" key="5">
    <source>
        <dbReference type="EMBL" id="CEX64964.1"/>
    </source>
</evidence>
<reference evidence="5 10" key="1">
    <citation type="submission" date="2015-03" db="EMBL/GenBank/DDBJ databases">
        <authorList>
            <consortium name="Pathogen Informatics"/>
            <person name="Murphy D."/>
        </authorList>
    </citation>
    <scope>NUCLEOTIDE SEQUENCE [LARGE SCALE GENOMIC DNA]</scope>
    <source>
        <strain evidence="5">SMRU51</strain>
        <strain evidence="10">type strain: N</strain>
    </source>
</reference>
<evidence type="ECO:0000256" key="1">
    <source>
        <dbReference type="SAM" id="Coils"/>
    </source>
</evidence>
<dbReference type="EMBL" id="CRVC01000035">
    <property type="protein sequence ID" value="COR92714.1"/>
    <property type="molecule type" value="Genomic_DNA"/>
</dbReference>